<dbReference type="AlphaFoldDB" id="A0A2W7N325"/>
<name>A0A2W7N325_9BACI</name>
<reference evidence="1 2" key="1">
    <citation type="submission" date="2018-06" db="EMBL/GenBank/DDBJ databases">
        <title>Genomic Encyclopedia of Type Strains, Phase IV (KMG-IV): sequencing the most valuable type-strain genomes for metagenomic binning, comparative biology and taxonomic classification.</title>
        <authorList>
            <person name="Goeker M."/>
        </authorList>
    </citation>
    <scope>NUCLEOTIDE SEQUENCE [LARGE SCALE GENOMIC DNA]</scope>
    <source>
        <strain evidence="1 2">DSM 5</strain>
    </source>
</reference>
<protein>
    <recommendedName>
        <fullName evidence="3">Antiporter</fullName>
    </recommendedName>
</protein>
<evidence type="ECO:0008006" key="3">
    <source>
        <dbReference type="Google" id="ProtNLM"/>
    </source>
</evidence>
<evidence type="ECO:0000313" key="2">
    <source>
        <dbReference type="Proteomes" id="UP000248646"/>
    </source>
</evidence>
<evidence type="ECO:0000313" key="1">
    <source>
        <dbReference type="EMBL" id="PZX05714.1"/>
    </source>
</evidence>
<comment type="caution">
    <text evidence="1">The sequence shown here is derived from an EMBL/GenBank/DDBJ whole genome shotgun (WGS) entry which is preliminary data.</text>
</comment>
<dbReference type="Pfam" id="PF18846">
    <property type="entry name" value="baeRF_family5"/>
    <property type="match status" value="1"/>
</dbReference>
<proteinExistence type="predicted"/>
<sequence>MSLANEIESLKTYSCGDRCVLSVYLNTNPADPDNLKGAWKIHLKSGLKRIREYLEASGDENEIKNFDLLTKKVTEEIQENQHELRKSVVIFASADDELWSVHYVQVHVKTSFHFENHPVVEPFEYMYKAYPEAGIIMPSLGEVRILDTAMGVVKSDMTYKFDPVQEVWQEEKKKNKADQSVIGQSRISVLESHLKGNMNSFFKGMSMNVDQLKKKRGWREFHVAGEAEMANAFAESIRDVPASCIHKNLNNSKPQDVVHQVFEK</sequence>
<gene>
    <name evidence="1" type="ORF">C7437_102173</name>
</gene>
<accession>A0A2W7N325</accession>
<dbReference type="RefSeq" id="WP_111439166.1">
    <property type="nucleotide sequence ID" value="NZ_QKZI01000002.1"/>
</dbReference>
<organism evidence="1 2">
    <name type="scientific">Psychrobacillus insolitus</name>
    <dbReference type="NCBI Taxonomy" id="1461"/>
    <lineage>
        <taxon>Bacteria</taxon>
        <taxon>Bacillati</taxon>
        <taxon>Bacillota</taxon>
        <taxon>Bacilli</taxon>
        <taxon>Bacillales</taxon>
        <taxon>Bacillaceae</taxon>
        <taxon>Psychrobacillus</taxon>
    </lineage>
</organism>
<keyword evidence="2" id="KW-1185">Reference proteome</keyword>
<dbReference type="InterPro" id="IPR040983">
    <property type="entry name" value="Bact_RF_family5"/>
</dbReference>
<dbReference type="Proteomes" id="UP000248646">
    <property type="component" value="Unassembled WGS sequence"/>
</dbReference>
<dbReference type="EMBL" id="QKZI01000002">
    <property type="protein sequence ID" value="PZX05714.1"/>
    <property type="molecule type" value="Genomic_DNA"/>
</dbReference>
<dbReference type="OrthoDB" id="5241360at2"/>